<reference evidence="1 2" key="1">
    <citation type="journal article" date="2016" name="Nat. Commun.">
        <title>Thousands of microbial genomes shed light on interconnected biogeochemical processes in an aquifer system.</title>
        <authorList>
            <person name="Anantharaman K."/>
            <person name="Brown C.T."/>
            <person name="Hug L.A."/>
            <person name="Sharon I."/>
            <person name="Castelle C.J."/>
            <person name="Probst A.J."/>
            <person name="Thomas B.C."/>
            <person name="Singh A."/>
            <person name="Wilkins M.J."/>
            <person name="Karaoz U."/>
            <person name="Brodie E.L."/>
            <person name="Williams K.H."/>
            <person name="Hubbard S.S."/>
            <person name="Banfield J.F."/>
        </authorList>
    </citation>
    <scope>NUCLEOTIDE SEQUENCE [LARGE SCALE GENOMIC DNA]</scope>
</reference>
<dbReference type="AlphaFoldDB" id="A0A1F4XHN7"/>
<evidence type="ECO:0000313" key="1">
    <source>
        <dbReference type="EMBL" id="OGC81225.1"/>
    </source>
</evidence>
<organism evidence="1 2">
    <name type="scientific">Candidatus Adlerbacteria bacterium RIFCSPLOWO2_01_FULL_51_16</name>
    <dbReference type="NCBI Taxonomy" id="1797243"/>
    <lineage>
        <taxon>Bacteria</taxon>
        <taxon>Candidatus Adleribacteriota</taxon>
    </lineage>
</organism>
<dbReference type="Proteomes" id="UP000176185">
    <property type="component" value="Unassembled WGS sequence"/>
</dbReference>
<proteinExistence type="predicted"/>
<sequence length="143" mass="16421">MPLPASGNGRLGLAARDVRTLYRMKNKRSNRACFIEILEVQFRLVEVHQERKGFAMLLCTLNFYKPRPSSYDPTKAIWESNGYHTFDANTRKEANSLAEEFLRQGIPIGDQLFCPIGIRLNIGEKDPVHKKVPPSRPEDMYIL</sequence>
<dbReference type="STRING" id="1797243.A2943_00525"/>
<name>A0A1F4XHN7_9BACT</name>
<gene>
    <name evidence="1" type="ORF">A2943_00525</name>
</gene>
<protein>
    <submittedName>
        <fullName evidence="1">Uncharacterized protein</fullName>
    </submittedName>
</protein>
<accession>A0A1F4XHN7</accession>
<comment type="caution">
    <text evidence="1">The sequence shown here is derived from an EMBL/GenBank/DDBJ whole genome shotgun (WGS) entry which is preliminary data.</text>
</comment>
<evidence type="ECO:0000313" key="2">
    <source>
        <dbReference type="Proteomes" id="UP000176185"/>
    </source>
</evidence>
<dbReference type="EMBL" id="MEWX01000002">
    <property type="protein sequence ID" value="OGC81225.1"/>
    <property type="molecule type" value="Genomic_DNA"/>
</dbReference>